<comment type="caution">
    <text evidence="1">The sequence shown here is derived from an EMBL/GenBank/DDBJ whole genome shotgun (WGS) entry which is preliminary data.</text>
</comment>
<evidence type="ECO:0000313" key="2">
    <source>
        <dbReference type="Proteomes" id="UP001228376"/>
    </source>
</evidence>
<accession>A0ABU5CLC3</accession>
<protein>
    <recommendedName>
        <fullName evidence="3">Phage-Barnase-EndoU-ColicinE5/D-RelE like nuclease 4 domain-containing protein</fullName>
    </recommendedName>
</protein>
<dbReference type="RefSeq" id="WP_306068260.1">
    <property type="nucleotide sequence ID" value="NZ_JAROCA020000002.1"/>
</dbReference>
<gene>
    <name evidence="1" type="ORF">P5G51_015645</name>
</gene>
<keyword evidence="2" id="KW-1185">Reference proteome</keyword>
<dbReference type="EMBL" id="JAROCA020000002">
    <property type="protein sequence ID" value="MDY0406604.1"/>
    <property type="molecule type" value="Genomic_DNA"/>
</dbReference>
<dbReference type="Proteomes" id="UP001228376">
    <property type="component" value="Unassembled WGS sequence"/>
</dbReference>
<sequence length="136" mass="16545">MKFDQGHLAHLIGLHKFGFKRGEQLYHILLEGKISWDDLKRRNIGHYKQYEYRMKYMIYLKEVVDSCRIAVYNQGMIKADLMLYHEKEKRFLSLGIYKEKTTDFFVPTTFIENKYNKFQNSRHIVVVKREIQLLDY</sequence>
<name>A0ABU5CLC3_9BACI</name>
<proteinExistence type="predicted"/>
<evidence type="ECO:0008006" key="3">
    <source>
        <dbReference type="Google" id="ProtNLM"/>
    </source>
</evidence>
<reference evidence="1 2" key="1">
    <citation type="submission" date="2023-10" db="EMBL/GenBank/DDBJ databases">
        <title>179-bfca-hs.</title>
        <authorList>
            <person name="Miliotis G."/>
            <person name="Sengupta P."/>
            <person name="Hameed A."/>
            <person name="Chuvochina M."/>
            <person name="Mcdonagh F."/>
            <person name="Simpson A.C."/>
            <person name="Singh N.K."/>
            <person name="Rekha P.D."/>
            <person name="Raman K."/>
            <person name="Hugenholtz P."/>
            <person name="Venkateswaran K."/>
        </authorList>
    </citation>
    <scope>NUCLEOTIDE SEQUENCE [LARGE SCALE GENOMIC DNA]</scope>
    <source>
        <strain evidence="1 2">179-BFC-A-HS</strain>
    </source>
</reference>
<evidence type="ECO:0000313" key="1">
    <source>
        <dbReference type="EMBL" id="MDY0406604.1"/>
    </source>
</evidence>
<organism evidence="1 2">
    <name type="scientific">Tigheibacillus jepli</name>
    <dbReference type="NCBI Taxonomy" id="3035914"/>
    <lineage>
        <taxon>Bacteria</taxon>
        <taxon>Bacillati</taxon>
        <taxon>Bacillota</taxon>
        <taxon>Bacilli</taxon>
        <taxon>Bacillales</taxon>
        <taxon>Bacillaceae</taxon>
        <taxon>Tigheibacillus</taxon>
    </lineage>
</organism>